<dbReference type="Gene3D" id="3.40.50.300">
    <property type="entry name" value="P-loop containing nucleotide triphosphate hydrolases"/>
    <property type="match status" value="1"/>
</dbReference>
<dbReference type="RefSeq" id="WP_171641714.1">
    <property type="nucleotide sequence ID" value="NZ_WHOA01000032.1"/>
</dbReference>
<keyword evidence="2" id="KW-1185">Reference proteome</keyword>
<protein>
    <recommendedName>
        <fullName evidence="3">Aldolase</fullName>
    </recommendedName>
</protein>
<comment type="caution">
    <text evidence="1">The sequence shown here is derived from an EMBL/GenBank/DDBJ whole genome shotgun (WGS) entry which is preliminary data.</text>
</comment>
<sequence>MELFYTQIGEHVIHLICQSEALMGIIRKNFPAADPIVSSNPDLIIYIKEGYGIPFVDYYVEITKELDSISFRRADYLIETEMDYRYAVISVNNELALKHALMNMYSSYVVHHKWGLLIHSSCVMDKGRAYLFAGHSGAGKSTAAKLSMPRNLLSDEATVVKITPDKVTIFNSPFRSELDRTTGAEENSPLAGIYLLNQAVDNHIVPLSKSSGFLHLMDKVFYWSHSPEEIRDILQLLQQLVNSVSICELHFQKNDTFWELIS</sequence>
<evidence type="ECO:0000313" key="2">
    <source>
        <dbReference type="Proteomes" id="UP000616779"/>
    </source>
</evidence>
<name>A0ABX1XQR3_9BACL</name>
<dbReference type="SUPFAM" id="SSF53795">
    <property type="entry name" value="PEP carboxykinase-like"/>
    <property type="match status" value="1"/>
</dbReference>
<accession>A0ABX1XQR3</accession>
<dbReference type="Proteomes" id="UP000616779">
    <property type="component" value="Unassembled WGS sequence"/>
</dbReference>
<reference evidence="1 2" key="1">
    <citation type="submission" date="2019-10" db="EMBL/GenBank/DDBJ databases">
        <title>Description of Paenibacillus terrestris sp. nov.</title>
        <authorList>
            <person name="Carlier A."/>
            <person name="Qi S."/>
        </authorList>
    </citation>
    <scope>NUCLEOTIDE SEQUENCE [LARGE SCALE GENOMIC DNA]</scope>
    <source>
        <strain evidence="1 2">LMG 31458</strain>
    </source>
</reference>
<organism evidence="1 2">
    <name type="scientific">Paenibacillus phytorum</name>
    <dbReference type="NCBI Taxonomy" id="2654977"/>
    <lineage>
        <taxon>Bacteria</taxon>
        <taxon>Bacillati</taxon>
        <taxon>Bacillota</taxon>
        <taxon>Bacilli</taxon>
        <taxon>Bacillales</taxon>
        <taxon>Paenibacillaceae</taxon>
        <taxon>Paenibacillus</taxon>
    </lineage>
</organism>
<dbReference type="EMBL" id="WHOA01000032">
    <property type="protein sequence ID" value="NOU70878.1"/>
    <property type="molecule type" value="Genomic_DNA"/>
</dbReference>
<dbReference type="InterPro" id="IPR027417">
    <property type="entry name" value="P-loop_NTPase"/>
</dbReference>
<proteinExistence type="predicted"/>
<evidence type="ECO:0008006" key="3">
    <source>
        <dbReference type="Google" id="ProtNLM"/>
    </source>
</evidence>
<gene>
    <name evidence="1" type="ORF">GC098_05450</name>
</gene>
<evidence type="ECO:0000313" key="1">
    <source>
        <dbReference type="EMBL" id="NOU70878.1"/>
    </source>
</evidence>